<protein>
    <recommendedName>
        <fullName evidence="2">BSD domain-containing protein</fullName>
    </recommendedName>
</protein>
<reference evidence="3" key="1">
    <citation type="journal article" date="2024" name="Gigascience">
        <title>Chromosome-level genome of the poultry shaft louse Menopon gallinae provides insight into the host-switching and adaptive evolution of parasitic lice.</title>
        <authorList>
            <person name="Xu Y."/>
            <person name="Ma L."/>
            <person name="Liu S."/>
            <person name="Liang Y."/>
            <person name="Liu Q."/>
            <person name="He Z."/>
            <person name="Tian L."/>
            <person name="Duan Y."/>
            <person name="Cai W."/>
            <person name="Li H."/>
            <person name="Song F."/>
        </authorList>
    </citation>
    <scope>NUCLEOTIDE SEQUENCE</scope>
    <source>
        <strain evidence="3">Cailab_2023a</strain>
    </source>
</reference>
<dbReference type="GO" id="GO:0005737">
    <property type="term" value="C:cytoplasm"/>
    <property type="evidence" value="ECO:0007669"/>
    <property type="project" value="TreeGrafter"/>
</dbReference>
<dbReference type="Pfam" id="PF03909">
    <property type="entry name" value="BSD"/>
    <property type="match status" value="1"/>
</dbReference>
<dbReference type="SUPFAM" id="SSF140383">
    <property type="entry name" value="BSD domain-like"/>
    <property type="match status" value="1"/>
</dbReference>
<organism evidence="3">
    <name type="scientific">Menopon gallinae</name>
    <name type="common">poultry shaft louse</name>
    <dbReference type="NCBI Taxonomy" id="328185"/>
    <lineage>
        <taxon>Eukaryota</taxon>
        <taxon>Metazoa</taxon>
        <taxon>Ecdysozoa</taxon>
        <taxon>Arthropoda</taxon>
        <taxon>Hexapoda</taxon>
        <taxon>Insecta</taxon>
        <taxon>Pterygota</taxon>
        <taxon>Neoptera</taxon>
        <taxon>Paraneoptera</taxon>
        <taxon>Psocodea</taxon>
        <taxon>Troctomorpha</taxon>
        <taxon>Phthiraptera</taxon>
        <taxon>Amblycera</taxon>
        <taxon>Menoponidae</taxon>
        <taxon>Menopon</taxon>
    </lineage>
</organism>
<dbReference type="PROSITE" id="PS50858">
    <property type="entry name" value="BSD"/>
    <property type="match status" value="1"/>
</dbReference>
<evidence type="ECO:0000256" key="1">
    <source>
        <dbReference type="SAM" id="MobiDB-lite"/>
    </source>
</evidence>
<dbReference type="AlphaFoldDB" id="A0AAW2I5T6"/>
<dbReference type="PANTHER" id="PTHR16019:SF5">
    <property type="entry name" value="BSD DOMAIN-CONTAINING PROTEIN 1"/>
    <property type="match status" value="1"/>
</dbReference>
<proteinExistence type="predicted"/>
<dbReference type="EMBL" id="JARGDH010000002">
    <property type="protein sequence ID" value="KAL0277752.1"/>
    <property type="molecule type" value="Genomic_DNA"/>
</dbReference>
<dbReference type="Gene3D" id="1.10.3970.10">
    <property type="entry name" value="BSD domain"/>
    <property type="match status" value="1"/>
</dbReference>
<evidence type="ECO:0000259" key="2">
    <source>
        <dbReference type="PROSITE" id="PS50858"/>
    </source>
</evidence>
<dbReference type="InterPro" id="IPR035925">
    <property type="entry name" value="BSD_dom_sf"/>
</dbReference>
<comment type="caution">
    <text evidence="3">The sequence shown here is derived from an EMBL/GenBank/DDBJ whole genome shotgun (WGS) entry which is preliminary data.</text>
</comment>
<feature type="compositionally biased region" description="Acidic residues" evidence="1">
    <location>
        <begin position="336"/>
        <end position="347"/>
    </location>
</feature>
<feature type="compositionally biased region" description="Basic and acidic residues" evidence="1">
    <location>
        <begin position="268"/>
        <end position="295"/>
    </location>
</feature>
<dbReference type="InterPro" id="IPR005607">
    <property type="entry name" value="BSD_dom"/>
</dbReference>
<feature type="compositionally biased region" description="Basic and acidic residues" evidence="1">
    <location>
        <begin position="15"/>
        <end position="28"/>
    </location>
</feature>
<name>A0AAW2I5T6_9NEOP</name>
<sequence>MNDFFYPGHTVVMSEEKKSEDVQGEEKTQVTTPTSNWWSPWVEAAKLKSCEVLEFVKKDLNEISTVVKAEASSVVNSTANALKDTFKLEEPNSRANSVKRSVSSFLGTVSSVLSPMPEDDDQEAVIIKNDDLVKLSPFQIKLHELIQNPDTFLVDIEESLLPQYRSWLEIIDDQLTTEKLTKQLVASADLHNQYETLVPQRVSHIVFWKRYLFRKALLEDEESRREIKEKKEKEQIEKVQWDKGNPIEDFAKNIELSEEEQIRILSEYEKEKKKSPSPSKEDSKKVTKKASKESDSPMDELNMSVKKDLVIVGDPGGSQMSTSSGDTESKDTGDDWEKDFELEDTEVEALTGLK</sequence>
<feature type="domain" description="BSD" evidence="2">
    <location>
        <begin position="167"/>
        <end position="219"/>
    </location>
</feature>
<dbReference type="InterPro" id="IPR051494">
    <property type="entry name" value="BSD_domain-containing"/>
</dbReference>
<accession>A0AAW2I5T6</accession>
<gene>
    <name evidence="3" type="ORF">PYX00_004929</name>
</gene>
<dbReference type="PANTHER" id="PTHR16019">
    <property type="entry name" value="SYNAPSE-ASSOCIATED PROTEIN"/>
    <property type="match status" value="1"/>
</dbReference>
<evidence type="ECO:0000313" key="3">
    <source>
        <dbReference type="EMBL" id="KAL0277752.1"/>
    </source>
</evidence>
<feature type="region of interest" description="Disordered" evidence="1">
    <location>
        <begin position="268"/>
        <end position="354"/>
    </location>
</feature>
<feature type="region of interest" description="Disordered" evidence="1">
    <location>
        <begin position="15"/>
        <end position="34"/>
    </location>
</feature>